<dbReference type="SUPFAM" id="SSF51182">
    <property type="entry name" value="RmlC-like cupins"/>
    <property type="match status" value="1"/>
</dbReference>
<sequence length="130" mass="14059">MMQSIHLTKAGTGKYFKLGSDLVVVKAGSQETAGTMLVLEVTVPAGSGPPMLHRHIYSETFYFLEGDFMVSTTNSHSRLQTQIVQPGDVLAIPSMAWHNFKMQVIFPGVFGGAQFAGNGRLAAGLRPTFK</sequence>
<gene>
    <name evidence="2" type="ORF">AHMF7605_16445</name>
</gene>
<dbReference type="Gene3D" id="2.60.120.10">
    <property type="entry name" value="Jelly Rolls"/>
    <property type="match status" value="1"/>
</dbReference>
<evidence type="ECO:0000313" key="3">
    <source>
        <dbReference type="Proteomes" id="UP000240357"/>
    </source>
</evidence>
<dbReference type="InterPro" id="IPR014710">
    <property type="entry name" value="RmlC-like_jellyroll"/>
</dbReference>
<dbReference type="PANTHER" id="PTHR36440">
    <property type="entry name" value="PUTATIVE (AFU_ORTHOLOGUE AFUA_8G07350)-RELATED"/>
    <property type="match status" value="1"/>
</dbReference>
<dbReference type="AlphaFoldDB" id="A0A2T2YHJ9"/>
<dbReference type="Pfam" id="PF07883">
    <property type="entry name" value="Cupin_2"/>
    <property type="match status" value="1"/>
</dbReference>
<dbReference type="OrthoDB" id="1423961at2"/>
<feature type="domain" description="Cupin type-2" evidence="1">
    <location>
        <begin position="40"/>
        <end position="101"/>
    </location>
</feature>
<dbReference type="RefSeq" id="WP_106931155.1">
    <property type="nucleotide sequence ID" value="NZ_PYFT01000001.1"/>
</dbReference>
<dbReference type="InterPro" id="IPR013096">
    <property type="entry name" value="Cupin_2"/>
</dbReference>
<evidence type="ECO:0000313" key="2">
    <source>
        <dbReference type="EMBL" id="PSR54979.1"/>
    </source>
</evidence>
<dbReference type="EMBL" id="PYFT01000001">
    <property type="protein sequence ID" value="PSR54979.1"/>
    <property type="molecule type" value="Genomic_DNA"/>
</dbReference>
<proteinExistence type="predicted"/>
<dbReference type="InterPro" id="IPR053146">
    <property type="entry name" value="QDO-like"/>
</dbReference>
<dbReference type="InterPro" id="IPR011051">
    <property type="entry name" value="RmlC_Cupin_sf"/>
</dbReference>
<keyword evidence="3" id="KW-1185">Reference proteome</keyword>
<dbReference type="PANTHER" id="PTHR36440:SF1">
    <property type="entry name" value="PUTATIVE (AFU_ORTHOLOGUE AFUA_8G07350)-RELATED"/>
    <property type="match status" value="1"/>
</dbReference>
<evidence type="ECO:0000259" key="1">
    <source>
        <dbReference type="Pfam" id="PF07883"/>
    </source>
</evidence>
<name>A0A2T2YHJ9_9BACT</name>
<accession>A0A2T2YHJ9</accession>
<organism evidence="2 3">
    <name type="scientific">Adhaeribacter arboris</name>
    <dbReference type="NCBI Taxonomy" id="2072846"/>
    <lineage>
        <taxon>Bacteria</taxon>
        <taxon>Pseudomonadati</taxon>
        <taxon>Bacteroidota</taxon>
        <taxon>Cytophagia</taxon>
        <taxon>Cytophagales</taxon>
        <taxon>Hymenobacteraceae</taxon>
        <taxon>Adhaeribacter</taxon>
    </lineage>
</organism>
<protein>
    <recommendedName>
        <fullName evidence="1">Cupin type-2 domain-containing protein</fullName>
    </recommendedName>
</protein>
<comment type="caution">
    <text evidence="2">The sequence shown here is derived from an EMBL/GenBank/DDBJ whole genome shotgun (WGS) entry which is preliminary data.</text>
</comment>
<reference evidence="2 3" key="1">
    <citation type="submission" date="2018-03" db="EMBL/GenBank/DDBJ databases">
        <title>Adhaeribacter sp. HMF7605 Genome sequencing and assembly.</title>
        <authorList>
            <person name="Kang H."/>
            <person name="Kang J."/>
            <person name="Cha I."/>
            <person name="Kim H."/>
            <person name="Joh K."/>
        </authorList>
    </citation>
    <scope>NUCLEOTIDE SEQUENCE [LARGE SCALE GENOMIC DNA]</scope>
    <source>
        <strain evidence="2 3">HMF7605</strain>
    </source>
</reference>
<dbReference type="Proteomes" id="UP000240357">
    <property type="component" value="Unassembled WGS sequence"/>
</dbReference>